<accession>A0A8C6L666</accession>
<keyword evidence="6" id="KW-1185">Reference proteome</keyword>
<evidence type="ECO:0000256" key="2">
    <source>
        <dbReference type="ARBA" id="ARBA00022448"/>
    </source>
</evidence>
<dbReference type="Pfam" id="PF09325">
    <property type="entry name" value="Vps5"/>
    <property type="match status" value="1"/>
</dbReference>
<dbReference type="InterPro" id="IPR015404">
    <property type="entry name" value="Vps5_C"/>
</dbReference>
<dbReference type="InterPro" id="IPR027267">
    <property type="entry name" value="AH/BAR_dom_sf"/>
</dbReference>
<dbReference type="Ensembl" id="ENSNFUT00015015040.1">
    <property type="protein sequence ID" value="ENSNFUP00015014329.1"/>
    <property type="gene ID" value="ENSNFUG00015006921.1"/>
</dbReference>
<dbReference type="Proteomes" id="UP000694548">
    <property type="component" value="Chromosome sgr03"/>
</dbReference>
<dbReference type="PANTHER" id="PTHR45850">
    <property type="entry name" value="SORTING NEXIN FAMILY MEMBER"/>
    <property type="match status" value="1"/>
</dbReference>
<dbReference type="GO" id="GO:0034452">
    <property type="term" value="F:dynactin binding"/>
    <property type="evidence" value="ECO:0007669"/>
    <property type="project" value="TreeGrafter"/>
</dbReference>
<dbReference type="GO" id="GO:0006907">
    <property type="term" value="P:pinocytosis"/>
    <property type="evidence" value="ECO:0007669"/>
    <property type="project" value="TreeGrafter"/>
</dbReference>
<dbReference type="Gene3D" id="3.30.1520.10">
    <property type="entry name" value="Phox-like domain"/>
    <property type="match status" value="1"/>
</dbReference>
<evidence type="ECO:0000259" key="4">
    <source>
        <dbReference type="PROSITE" id="PS50195"/>
    </source>
</evidence>
<dbReference type="PROSITE" id="PS50195">
    <property type="entry name" value="PX"/>
    <property type="match status" value="1"/>
</dbReference>
<proteinExistence type="inferred from homology"/>
<reference evidence="5" key="2">
    <citation type="submission" date="2025-08" db="UniProtKB">
        <authorList>
            <consortium name="Ensembl"/>
        </authorList>
    </citation>
    <scope>IDENTIFICATION</scope>
</reference>
<dbReference type="Gene3D" id="1.20.1270.60">
    <property type="entry name" value="Arfaptin homology (AH) domain/BAR domain"/>
    <property type="match status" value="1"/>
</dbReference>
<dbReference type="GO" id="GO:0015031">
    <property type="term" value="P:protein transport"/>
    <property type="evidence" value="ECO:0007669"/>
    <property type="project" value="UniProtKB-KW"/>
</dbReference>
<dbReference type="PIRSF" id="PIRSF036924">
    <property type="entry name" value="Snx5_Snx6"/>
    <property type="match status" value="1"/>
</dbReference>
<evidence type="ECO:0000256" key="1">
    <source>
        <dbReference type="ARBA" id="ARBA00010883"/>
    </source>
</evidence>
<evidence type="ECO:0000313" key="6">
    <source>
        <dbReference type="Proteomes" id="UP000694548"/>
    </source>
</evidence>
<dbReference type="GeneTree" id="ENSGT00940000154632"/>
<dbReference type="GO" id="GO:0042147">
    <property type="term" value="P:retrograde transport, endosome to Golgi"/>
    <property type="evidence" value="ECO:0007669"/>
    <property type="project" value="TreeGrafter"/>
</dbReference>
<dbReference type="AlphaFoldDB" id="A0A8C6L666"/>
<reference evidence="5" key="3">
    <citation type="submission" date="2025-09" db="UniProtKB">
        <authorList>
            <consortium name="Ensembl"/>
        </authorList>
    </citation>
    <scope>IDENTIFICATION</scope>
</reference>
<sequence>MTSLDDNSKEKLRSVSVDLNNDASLVIDIPDALCERDMVKFTVHTKTTLSSFQKPDFSVPRQHEDFIWLHDTLVETEEYAGLIIPPAPPKPDFESPREKMHKLGEGEASMTKEEYAKMKQELEAEYLAVFKKTVQVHEVFLQRLSSHPVLSKDRNFQIFLEYDQDLSVRRKNAKEMFGGFFKNMVKSADEVLISGIKEVDDFFEQEKTFLLDYFSKIKDSTAKAEKMTRSHKNIADDYIHISATLNAICAEDSVGVEIRGLLEGRVASDQELKLTELLRYYMRDIQAAKDLLYRRARALANYENSNKALDKARLKSRDIPQAEEHQQQCLQKFDRLSESAKKELTSFKGRRVMAFKKNLVEMAELEIKHAKVSLTAHPIKHTV</sequence>
<dbReference type="PANTHER" id="PTHR45850:SF5">
    <property type="entry name" value="SORTING NEXIN-5"/>
    <property type="match status" value="1"/>
</dbReference>
<dbReference type="FunFam" id="3.30.1520.10:FF:000001">
    <property type="entry name" value="Sorting nexin"/>
    <property type="match status" value="1"/>
</dbReference>
<dbReference type="SUPFAM" id="SSF64268">
    <property type="entry name" value="PX domain"/>
    <property type="match status" value="1"/>
</dbReference>
<feature type="domain" description="PX" evidence="4">
    <location>
        <begin position="1"/>
        <end position="166"/>
    </location>
</feature>
<dbReference type="InterPro" id="IPR001683">
    <property type="entry name" value="PX_dom"/>
</dbReference>
<comment type="similarity">
    <text evidence="1">Belongs to the sorting nexin family.</text>
</comment>
<name>A0A8C6L666_NOTFU</name>
<dbReference type="InterPro" id="IPR036871">
    <property type="entry name" value="PX_dom_sf"/>
</dbReference>
<evidence type="ECO:0000313" key="5">
    <source>
        <dbReference type="Ensembl" id="ENSNFUP00015014329.1"/>
    </source>
</evidence>
<keyword evidence="2" id="KW-0813">Transport</keyword>
<protein>
    <submittedName>
        <fullName evidence="5">Sorting nexin 5</fullName>
    </submittedName>
</protein>
<gene>
    <name evidence="5" type="primary">SNX5</name>
    <name evidence="5" type="synonym">snx5</name>
</gene>
<dbReference type="FunFam" id="1.20.1270.60:FF:000008">
    <property type="entry name" value="Sorting nexin"/>
    <property type="match status" value="1"/>
</dbReference>
<keyword evidence="3" id="KW-0653">Protein transport</keyword>
<reference evidence="5" key="1">
    <citation type="submission" date="2014-08" db="EMBL/GenBank/DDBJ databases">
        <authorList>
            <person name="Senf B."/>
            <person name="Petzold A."/>
            <person name="Downie B.R."/>
            <person name="Koch P."/>
            <person name="Platzer M."/>
        </authorList>
    </citation>
    <scope>NUCLEOTIDE SEQUENCE [LARGE SCALE GENOMIC DNA]</scope>
    <source>
        <strain evidence="5">GRZ</strain>
    </source>
</reference>
<organism evidence="5 6">
    <name type="scientific">Nothobranchius furzeri</name>
    <name type="common">Turquoise killifish</name>
    <dbReference type="NCBI Taxonomy" id="105023"/>
    <lineage>
        <taxon>Eukaryota</taxon>
        <taxon>Metazoa</taxon>
        <taxon>Chordata</taxon>
        <taxon>Craniata</taxon>
        <taxon>Vertebrata</taxon>
        <taxon>Euteleostomi</taxon>
        <taxon>Actinopterygii</taxon>
        <taxon>Neopterygii</taxon>
        <taxon>Teleostei</taxon>
        <taxon>Neoteleostei</taxon>
        <taxon>Acanthomorphata</taxon>
        <taxon>Ovalentaria</taxon>
        <taxon>Atherinomorphae</taxon>
        <taxon>Cyprinodontiformes</taxon>
        <taxon>Nothobranchiidae</taxon>
        <taxon>Nothobranchius</taxon>
    </lineage>
</organism>
<dbReference type="GO" id="GO:0005768">
    <property type="term" value="C:endosome"/>
    <property type="evidence" value="ECO:0007669"/>
    <property type="project" value="UniProtKB-ARBA"/>
</dbReference>
<dbReference type="GO" id="GO:0035091">
    <property type="term" value="F:phosphatidylinositol binding"/>
    <property type="evidence" value="ECO:0007669"/>
    <property type="project" value="InterPro"/>
</dbReference>
<evidence type="ECO:0000256" key="3">
    <source>
        <dbReference type="ARBA" id="ARBA00022927"/>
    </source>
</evidence>
<dbReference type="Pfam" id="PF00787">
    <property type="entry name" value="PX"/>
    <property type="match status" value="1"/>
</dbReference>
<dbReference type="InterPro" id="IPR014637">
    <property type="entry name" value="SNX5/SNX6/SNX32"/>
</dbReference>
<dbReference type="GO" id="GO:0005829">
    <property type="term" value="C:cytosol"/>
    <property type="evidence" value="ECO:0007669"/>
    <property type="project" value="GOC"/>
</dbReference>